<dbReference type="GO" id="GO:0042262">
    <property type="term" value="P:DNA protection"/>
    <property type="evidence" value="ECO:0007669"/>
    <property type="project" value="InterPro"/>
</dbReference>
<dbReference type="Gene3D" id="3.90.79.10">
    <property type="entry name" value="Nucleoside Triphosphate Pyrophosphohydrolase"/>
    <property type="match status" value="1"/>
</dbReference>
<keyword evidence="24" id="KW-1185">Reference proteome</keyword>
<gene>
    <name evidence="23" type="ORF">UNLARM2_0567</name>
</gene>
<comment type="catalytic activity">
    <reaction evidence="18">
        <text>N(6)-methyl-ATP + H2O = N(6)-methyl-AMP + diphosphate + H(+)</text>
        <dbReference type="Rhea" id="RHEA:67608"/>
        <dbReference type="ChEBI" id="CHEBI:15377"/>
        <dbReference type="ChEBI" id="CHEBI:15378"/>
        <dbReference type="ChEBI" id="CHEBI:33019"/>
        <dbReference type="ChEBI" id="CHEBI:144842"/>
        <dbReference type="ChEBI" id="CHEBI:172873"/>
    </reaction>
    <physiologicalReaction direction="left-to-right" evidence="18">
        <dbReference type="Rhea" id="RHEA:67609"/>
    </physiologicalReaction>
</comment>
<reference evidence="23 24" key="1">
    <citation type="journal article" date="2009" name="Genome Biol.">
        <title>Community-wide analysis of microbial genome sequence signatures.</title>
        <authorList>
            <person name="Dick G.J."/>
            <person name="Andersson A.F."/>
            <person name="Baker B.J."/>
            <person name="Simmons S.L."/>
            <person name="Thomas B.C."/>
            <person name="Yelton A.P."/>
            <person name="Banfield J.F."/>
        </authorList>
    </citation>
    <scope>NUCLEOTIDE SEQUENCE [LARGE SCALE GENOMIC DNA]</scope>
    <source>
        <strain evidence="23">ARMAN-2</strain>
    </source>
</reference>
<dbReference type="EMBL" id="GG697240">
    <property type="protein sequence ID" value="EET90126.1"/>
    <property type="molecule type" value="Genomic_DNA"/>
</dbReference>
<evidence type="ECO:0000256" key="10">
    <source>
        <dbReference type="ARBA" id="ARBA00024596"/>
    </source>
</evidence>
<evidence type="ECO:0000256" key="7">
    <source>
        <dbReference type="ARBA" id="ARBA00024448"/>
    </source>
</evidence>
<name>C7DHM4_MICA2</name>
<sequence>MAERLPYYEQKYSRLRDVTLCYLVSGDGKKVLIAMKKRGFGKGKLNGIGGKVESGESITDALIRETSEEIGTRLLEFEKVGMINFYFENSPPDKDFNQRVHVFLGRKWEGEPSESEEMAPMWTDVSRLPLEKMWADDEYWLPLVLSGKKIVASFLFENEEKISEMKIEEVNVVE</sequence>
<dbReference type="Pfam" id="PF00293">
    <property type="entry name" value="NUDIX"/>
    <property type="match status" value="1"/>
</dbReference>
<proteinExistence type="inferred from homology"/>
<dbReference type="GO" id="GO:0005737">
    <property type="term" value="C:cytoplasm"/>
    <property type="evidence" value="ECO:0007669"/>
    <property type="project" value="TreeGrafter"/>
</dbReference>
<dbReference type="InterPro" id="IPR015797">
    <property type="entry name" value="NUDIX_hydrolase-like_dom_sf"/>
</dbReference>
<dbReference type="AlphaFoldDB" id="C7DHM4"/>
<evidence type="ECO:0000256" key="6">
    <source>
        <dbReference type="ARBA" id="ARBA00022842"/>
    </source>
</evidence>
<accession>C7DHM4</accession>
<evidence type="ECO:0000256" key="1">
    <source>
        <dbReference type="ARBA" id="ARBA00001946"/>
    </source>
</evidence>
<comment type="cofactor">
    <cofactor evidence="1">
        <name>Mg(2+)</name>
        <dbReference type="ChEBI" id="CHEBI:18420"/>
    </cofactor>
</comment>
<dbReference type="PANTHER" id="PTHR43758">
    <property type="entry name" value="7,8-DIHYDRO-8-OXOGUANINE TRIPHOSPHATASE"/>
    <property type="match status" value="1"/>
</dbReference>
<keyword evidence="4" id="KW-0479">Metal-binding</keyword>
<evidence type="ECO:0000256" key="11">
    <source>
        <dbReference type="ARBA" id="ARBA00026103"/>
    </source>
</evidence>
<comment type="catalytic activity">
    <reaction evidence="19">
        <text>O(6)-methyl-dGTP + H2O = O(6)-methyl-dGMP + diphosphate + H(+)</text>
        <dbReference type="Rhea" id="RHEA:67600"/>
        <dbReference type="ChEBI" id="CHEBI:15377"/>
        <dbReference type="ChEBI" id="CHEBI:15378"/>
        <dbReference type="ChEBI" id="CHEBI:33019"/>
        <dbReference type="ChEBI" id="CHEBI:169974"/>
        <dbReference type="ChEBI" id="CHEBI:169975"/>
    </reaction>
    <physiologicalReaction direction="left-to-right" evidence="19">
        <dbReference type="Rhea" id="RHEA:67601"/>
    </physiologicalReaction>
</comment>
<comment type="subunit">
    <text evidence="3">Monomer.</text>
</comment>
<evidence type="ECO:0000256" key="9">
    <source>
        <dbReference type="ARBA" id="ARBA00024486"/>
    </source>
</evidence>
<evidence type="ECO:0000256" key="20">
    <source>
        <dbReference type="ARBA" id="ARBA00049032"/>
    </source>
</evidence>
<evidence type="ECO:0000256" key="2">
    <source>
        <dbReference type="ARBA" id="ARBA00005582"/>
    </source>
</evidence>
<evidence type="ECO:0000259" key="22">
    <source>
        <dbReference type="PROSITE" id="PS51462"/>
    </source>
</evidence>
<keyword evidence="6" id="KW-0460">Magnesium</keyword>
<evidence type="ECO:0000256" key="15">
    <source>
        <dbReference type="ARBA" id="ARBA00030682"/>
    </source>
</evidence>
<comment type="catalytic activity">
    <reaction evidence="7">
        <text>8-oxo-dATP + H2O = 8-oxo-dAMP + diphosphate + H(+)</text>
        <dbReference type="Rhea" id="RHEA:65396"/>
        <dbReference type="ChEBI" id="CHEBI:15377"/>
        <dbReference type="ChEBI" id="CHEBI:15378"/>
        <dbReference type="ChEBI" id="CHEBI:33019"/>
        <dbReference type="ChEBI" id="CHEBI:71361"/>
        <dbReference type="ChEBI" id="CHEBI:172871"/>
    </reaction>
    <physiologicalReaction direction="left-to-right" evidence="7">
        <dbReference type="Rhea" id="RHEA:65397"/>
    </physiologicalReaction>
</comment>
<dbReference type="InterPro" id="IPR020084">
    <property type="entry name" value="NUDIX_hydrolase_CS"/>
</dbReference>
<protein>
    <recommendedName>
        <fullName evidence="12">Oxidized purine nucleoside triphosphate hydrolase</fullName>
        <ecNumber evidence="11">3.6.1.56</ecNumber>
    </recommendedName>
    <alternativeName>
        <fullName evidence="16">2-hydroxy-dATP diphosphatase</fullName>
    </alternativeName>
    <alternativeName>
        <fullName evidence="15">7,8-dihydro-8-oxoguanine triphosphatase</fullName>
    </alternativeName>
    <alternativeName>
        <fullName evidence="14">8-oxo-dGTPase</fullName>
    </alternativeName>
    <alternativeName>
        <fullName evidence="17">Methylated purine nucleoside triphosphate hydrolase</fullName>
    </alternativeName>
    <alternativeName>
        <fullName evidence="13">Nucleoside diphosphate-linked moiety X motif 1</fullName>
    </alternativeName>
</protein>
<evidence type="ECO:0000256" key="12">
    <source>
        <dbReference type="ARBA" id="ARBA00026218"/>
    </source>
</evidence>
<evidence type="ECO:0000256" key="16">
    <source>
        <dbReference type="ARBA" id="ARBA00031927"/>
    </source>
</evidence>
<dbReference type="GO" id="GO:0008413">
    <property type="term" value="F:8-oxo-7,8-dihydroguanosine triphosphate pyrophosphatase activity"/>
    <property type="evidence" value="ECO:0007669"/>
    <property type="project" value="InterPro"/>
</dbReference>
<dbReference type="Proteomes" id="UP000332487">
    <property type="component" value="Unassembled WGS sequence"/>
</dbReference>
<dbReference type="EC" id="3.6.1.56" evidence="11"/>
<evidence type="ECO:0000256" key="4">
    <source>
        <dbReference type="ARBA" id="ARBA00022723"/>
    </source>
</evidence>
<comment type="catalytic activity">
    <reaction evidence="10">
        <text>2-oxo-ATP + H2O = 2-oxo-AMP + diphosphate + H(+)</text>
        <dbReference type="Rhea" id="RHEA:67392"/>
        <dbReference type="ChEBI" id="CHEBI:15377"/>
        <dbReference type="ChEBI" id="CHEBI:15378"/>
        <dbReference type="ChEBI" id="CHEBI:33019"/>
        <dbReference type="ChEBI" id="CHEBI:71395"/>
        <dbReference type="ChEBI" id="CHEBI:172878"/>
    </reaction>
    <physiologicalReaction direction="left-to-right" evidence="10">
        <dbReference type="Rhea" id="RHEA:67393"/>
    </physiologicalReaction>
</comment>
<dbReference type="InterPro" id="IPR003563">
    <property type="entry name" value="8ODP"/>
</dbReference>
<evidence type="ECO:0000256" key="18">
    <source>
        <dbReference type="ARBA" id="ARBA00048002"/>
    </source>
</evidence>
<dbReference type="CDD" id="cd03427">
    <property type="entry name" value="NUDIX_MTH1_Nudt1"/>
    <property type="match status" value="1"/>
</dbReference>
<evidence type="ECO:0000256" key="17">
    <source>
        <dbReference type="ARBA" id="ARBA00032071"/>
    </source>
</evidence>
<organism evidence="23 24">
    <name type="scientific">Candidatus Micrarchaeum acidiphilum ARMAN-2</name>
    <dbReference type="NCBI Taxonomy" id="425595"/>
    <lineage>
        <taxon>Archaea</taxon>
        <taxon>Candidatus Micrarchaeota</taxon>
        <taxon>Candidatus Micrarchaeia</taxon>
        <taxon>Candidatus Micrarchaeales</taxon>
        <taxon>Candidatus Micrarchaeaceae</taxon>
        <taxon>Candidatus Micrarchaeum</taxon>
    </lineage>
</organism>
<dbReference type="SUPFAM" id="SSF55811">
    <property type="entry name" value="Nudix"/>
    <property type="match status" value="1"/>
</dbReference>
<evidence type="ECO:0000256" key="5">
    <source>
        <dbReference type="ARBA" id="ARBA00022801"/>
    </source>
</evidence>
<feature type="domain" description="Nudix hydrolase" evidence="22">
    <location>
        <begin position="14"/>
        <end position="149"/>
    </location>
</feature>
<dbReference type="GO" id="GO:0008828">
    <property type="term" value="F:dATP diphosphatase activity"/>
    <property type="evidence" value="ECO:0007669"/>
    <property type="project" value="UniProtKB-EC"/>
</dbReference>
<evidence type="ECO:0000313" key="23">
    <source>
        <dbReference type="EMBL" id="EET90126.1"/>
    </source>
</evidence>
<comment type="similarity">
    <text evidence="2">Belongs to the Nudix hydrolase family.</text>
</comment>
<evidence type="ECO:0000256" key="13">
    <source>
        <dbReference type="ARBA" id="ARBA00029673"/>
    </source>
</evidence>
<dbReference type="GO" id="GO:0046872">
    <property type="term" value="F:metal ion binding"/>
    <property type="evidence" value="ECO:0007669"/>
    <property type="project" value="UniProtKB-KW"/>
</dbReference>
<evidence type="ECO:0000256" key="19">
    <source>
        <dbReference type="ARBA" id="ARBA00048894"/>
    </source>
</evidence>
<dbReference type="PROSITE" id="PS00893">
    <property type="entry name" value="NUDIX_BOX"/>
    <property type="match status" value="1"/>
</dbReference>
<dbReference type="PROSITE" id="PS51462">
    <property type="entry name" value="NUDIX"/>
    <property type="match status" value="1"/>
</dbReference>
<evidence type="ECO:0000256" key="3">
    <source>
        <dbReference type="ARBA" id="ARBA00011245"/>
    </source>
</evidence>
<comment type="catalytic activity">
    <reaction evidence="8">
        <text>2-oxo-dATP + H2O = 2-oxo-dAMP + diphosphate + H(+)</text>
        <dbReference type="Rhea" id="RHEA:31583"/>
        <dbReference type="ChEBI" id="CHEBI:15377"/>
        <dbReference type="ChEBI" id="CHEBI:15378"/>
        <dbReference type="ChEBI" id="CHEBI:33019"/>
        <dbReference type="ChEBI" id="CHEBI:63212"/>
        <dbReference type="ChEBI" id="CHEBI:77897"/>
        <dbReference type="EC" id="3.6.1.56"/>
    </reaction>
    <physiologicalReaction direction="left-to-right" evidence="8">
        <dbReference type="Rhea" id="RHEA:31584"/>
    </physiologicalReaction>
</comment>
<evidence type="ECO:0000256" key="14">
    <source>
        <dbReference type="ARBA" id="ARBA00030634"/>
    </source>
</evidence>
<dbReference type="InterPro" id="IPR000086">
    <property type="entry name" value="NUDIX_hydrolase_dom"/>
</dbReference>
<evidence type="ECO:0000313" key="24">
    <source>
        <dbReference type="Proteomes" id="UP000332487"/>
    </source>
</evidence>
<evidence type="ECO:0000256" key="21">
    <source>
        <dbReference type="ARBA" id="ARBA00053094"/>
    </source>
</evidence>
<dbReference type="PANTHER" id="PTHR43758:SF2">
    <property type="entry name" value="OXIDIZED PURINE NUCLEOSIDE TRIPHOSPHATE HYDROLASE"/>
    <property type="match status" value="1"/>
</dbReference>
<reference evidence="23 24" key="2">
    <citation type="journal article" date="2010" name="Proc. Natl. Acad. Sci. U.S.A.">
        <title>Enigmatic, ultrasmall, uncultivated Archaea.</title>
        <authorList>
            <person name="Baker B.J."/>
            <person name="Comolli L.R."/>
            <person name="Dick G.J."/>
            <person name="Hauser L.J."/>
            <person name="Hyatt D."/>
            <person name="Dill B.D."/>
            <person name="Land M.L."/>
            <person name="Verberkmoes N.C."/>
            <person name="Hettich R.L."/>
            <person name="Banfield J.F."/>
        </authorList>
    </citation>
    <scope>NUCLEOTIDE SEQUENCE [LARGE SCALE GENOMIC DNA]</scope>
    <source>
        <strain evidence="23">ARMAN-2</strain>
    </source>
</reference>
<comment type="function">
    <text evidence="21">Oxidized purine nucleoside triphosphate hydrolase which is a prominent sanitizer of the oxidized nucleotide pool. Catalyzes the hydrolysis of 2-oxo-dATP (2-hydroxy-dATP) into 2-oxo-dAMP. Also has a significant hydrolase activity toward 2-oxo-ATP, 8-oxo-dGTP and 8-oxo-dATP. Through the hydrolysis of oxidized purine nucleoside triphosphates, prevents their incorporation into DNA and the subsequent transversions A:T to C:G and G:C to T:A. Also catalyzes the hydrolysis of methylated purine nucleoside triphosphate preventing their integration into DNA. Through this antimutagenic activity protects cells from oxidative stress.</text>
</comment>
<keyword evidence="5 23" id="KW-0378">Hydrolase</keyword>
<dbReference type="PRINTS" id="PR01403">
    <property type="entry name" value="8OXTPHPHTASE"/>
</dbReference>
<comment type="catalytic activity">
    <reaction evidence="9">
        <text>8-oxo-dGTP + H2O = 8-oxo-dGMP + diphosphate + H(+)</text>
        <dbReference type="Rhea" id="RHEA:31575"/>
        <dbReference type="ChEBI" id="CHEBI:15377"/>
        <dbReference type="ChEBI" id="CHEBI:15378"/>
        <dbReference type="ChEBI" id="CHEBI:33019"/>
        <dbReference type="ChEBI" id="CHEBI:63224"/>
        <dbReference type="ChEBI" id="CHEBI:77896"/>
    </reaction>
    <physiologicalReaction direction="left-to-right" evidence="9">
        <dbReference type="Rhea" id="RHEA:31576"/>
    </physiologicalReaction>
</comment>
<comment type="catalytic activity">
    <reaction evidence="20">
        <text>N(6)-methyl-dATP + H2O = N(6)-methyl-dAMP + diphosphate + H(+)</text>
        <dbReference type="Rhea" id="RHEA:67604"/>
        <dbReference type="ChEBI" id="CHEBI:15377"/>
        <dbReference type="ChEBI" id="CHEBI:15378"/>
        <dbReference type="ChEBI" id="CHEBI:33019"/>
        <dbReference type="ChEBI" id="CHEBI:169976"/>
        <dbReference type="ChEBI" id="CHEBI:172872"/>
    </reaction>
    <physiologicalReaction direction="left-to-right" evidence="20">
        <dbReference type="Rhea" id="RHEA:67605"/>
    </physiologicalReaction>
</comment>
<evidence type="ECO:0000256" key="8">
    <source>
        <dbReference type="ARBA" id="ARBA00024459"/>
    </source>
</evidence>